<keyword evidence="2" id="KW-1185">Reference proteome</keyword>
<dbReference type="AlphaFoldDB" id="A0A432LFZ8"/>
<protein>
    <submittedName>
        <fullName evidence="1">Uncharacterized protein</fullName>
    </submittedName>
</protein>
<dbReference type="PROSITE" id="PS51257">
    <property type="entry name" value="PROKAR_LIPOPROTEIN"/>
    <property type="match status" value="1"/>
</dbReference>
<dbReference type="EMBL" id="RYYR01000002">
    <property type="protein sequence ID" value="RUL56518.1"/>
    <property type="molecule type" value="Genomic_DNA"/>
</dbReference>
<reference evidence="1 2" key="1">
    <citation type="submission" date="2018-12" db="EMBL/GenBank/DDBJ databases">
        <title>Lysinibacillus antri sp. nov., isolated from a cave soil.</title>
        <authorList>
            <person name="Narsing Rao M.P."/>
            <person name="Zhang H."/>
            <person name="Dong Z.-Y."/>
            <person name="Niu X.-K."/>
            <person name="Zhang K."/>
            <person name="Fang B.-Z."/>
            <person name="Kang Y.-Q."/>
            <person name="Xiao M."/>
            <person name="Li W.-J."/>
        </authorList>
    </citation>
    <scope>NUCLEOTIDE SEQUENCE [LARGE SCALE GENOMIC DNA]</scope>
    <source>
        <strain evidence="1 2">SYSU K30002</strain>
    </source>
</reference>
<evidence type="ECO:0000313" key="2">
    <source>
        <dbReference type="Proteomes" id="UP000287910"/>
    </source>
</evidence>
<dbReference type="RefSeq" id="WP_126657435.1">
    <property type="nucleotide sequence ID" value="NZ_RYYR01000002.1"/>
</dbReference>
<accession>A0A432LFZ8</accession>
<organism evidence="1 2">
    <name type="scientific">Lysinibacillus antri</name>
    <dbReference type="NCBI Taxonomy" id="2498145"/>
    <lineage>
        <taxon>Bacteria</taxon>
        <taxon>Bacillati</taxon>
        <taxon>Bacillota</taxon>
        <taxon>Bacilli</taxon>
        <taxon>Bacillales</taxon>
        <taxon>Bacillaceae</taxon>
        <taxon>Lysinibacillus</taxon>
    </lineage>
</organism>
<evidence type="ECO:0000313" key="1">
    <source>
        <dbReference type="EMBL" id="RUL56518.1"/>
    </source>
</evidence>
<gene>
    <name evidence="1" type="ORF">EK386_02505</name>
</gene>
<comment type="caution">
    <text evidence="1">The sequence shown here is derived from an EMBL/GenBank/DDBJ whole genome shotgun (WGS) entry which is preliminary data.</text>
</comment>
<sequence length="174" mass="19775">MKHKWLLACTMMVIFVLSGCGKTVEEQIDSGIANAENVFKADAEETNKTIGEIKLYVPTRYNVKQSDDLNDSNNLILTKGKDQYLLFVNEHEKADSKLHYELLKKDQTKKIIKEEIIEEDEAFGFTAIVEADEEHYELIVSSGGAKISTITEQKKIDTKLEDMMAIVRSVQLKE</sequence>
<proteinExistence type="predicted"/>
<name>A0A432LFZ8_9BACI</name>
<dbReference type="Proteomes" id="UP000287910">
    <property type="component" value="Unassembled WGS sequence"/>
</dbReference>